<protein>
    <recommendedName>
        <fullName evidence="6">Metallo-beta-lactamase domain-containing protein</fullName>
    </recommendedName>
</protein>
<accession>A0AAE0EX07</accession>
<evidence type="ECO:0000313" key="7">
    <source>
        <dbReference type="EMBL" id="KAK3242140.1"/>
    </source>
</evidence>
<dbReference type="EMBL" id="LGRX02033230">
    <property type="protein sequence ID" value="KAK3242140.1"/>
    <property type="molecule type" value="Genomic_DNA"/>
</dbReference>
<dbReference type="InterPro" id="IPR036866">
    <property type="entry name" value="RibonucZ/Hydroxyglut_hydro"/>
</dbReference>
<keyword evidence="4" id="KW-0862">Zinc</keyword>
<evidence type="ECO:0000256" key="1">
    <source>
        <dbReference type="ARBA" id="ARBA00001947"/>
    </source>
</evidence>
<evidence type="ECO:0000313" key="8">
    <source>
        <dbReference type="Proteomes" id="UP001190700"/>
    </source>
</evidence>
<dbReference type="GO" id="GO:0016787">
    <property type="term" value="F:hydrolase activity"/>
    <property type="evidence" value="ECO:0007669"/>
    <property type="project" value="UniProtKB-KW"/>
</dbReference>
<keyword evidence="8" id="KW-1185">Reference proteome</keyword>
<dbReference type="Proteomes" id="UP001190700">
    <property type="component" value="Unassembled WGS sequence"/>
</dbReference>
<keyword evidence="5" id="KW-0812">Transmembrane</keyword>
<feature type="domain" description="Metallo-beta-lactamase" evidence="6">
    <location>
        <begin position="24"/>
        <end position="230"/>
    </location>
</feature>
<name>A0AAE0EX07_9CHLO</name>
<proteinExistence type="predicted"/>
<comment type="caution">
    <text evidence="7">The sequence shown here is derived from an EMBL/GenBank/DDBJ whole genome shotgun (WGS) entry which is preliminary data.</text>
</comment>
<organism evidence="7 8">
    <name type="scientific">Cymbomonas tetramitiformis</name>
    <dbReference type="NCBI Taxonomy" id="36881"/>
    <lineage>
        <taxon>Eukaryota</taxon>
        <taxon>Viridiplantae</taxon>
        <taxon>Chlorophyta</taxon>
        <taxon>Pyramimonadophyceae</taxon>
        <taxon>Pyramimonadales</taxon>
        <taxon>Pyramimonadaceae</taxon>
        <taxon>Cymbomonas</taxon>
    </lineage>
</organism>
<dbReference type="SUPFAM" id="SSF56281">
    <property type="entry name" value="Metallo-hydrolase/oxidoreductase"/>
    <property type="match status" value="1"/>
</dbReference>
<evidence type="ECO:0000256" key="4">
    <source>
        <dbReference type="ARBA" id="ARBA00022833"/>
    </source>
</evidence>
<dbReference type="Pfam" id="PF00753">
    <property type="entry name" value="Lactamase_B"/>
    <property type="match status" value="1"/>
</dbReference>
<reference evidence="7 8" key="1">
    <citation type="journal article" date="2015" name="Genome Biol. Evol.">
        <title>Comparative Genomics of a Bacterivorous Green Alga Reveals Evolutionary Causalities and Consequences of Phago-Mixotrophic Mode of Nutrition.</title>
        <authorList>
            <person name="Burns J.A."/>
            <person name="Paasch A."/>
            <person name="Narechania A."/>
            <person name="Kim E."/>
        </authorList>
    </citation>
    <scope>NUCLEOTIDE SEQUENCE [LARGE SCALE GENOMIC DNA]</scope>
    <source>
        <strain evidence="7 8">PLY_AMNH</strain>
    </source>
</reference>
<dbReference type="InterPro" id="IPR051453">
    <property type="entry name" value="MBL_Glyoxalase_II"/>
</dbReference>
<dbReference type="SMART" id="SM00849">
    <property type="entry name" value="Lactamase_B"/>
    <property type="match status" value="1"/>
</dbReference>
<keyword evidence="5" id="KW-1133">Transmembrane helix</keyword>
<evidence type="ECO:0000256" key="2">
    <source>
        <dbReference type="ARBA" id="ARBA00022723"/>
    </source>
</evidence>
<comment type="cofactor">
    <cofactor evidence="1">
        <name>Zn(2+)</name>
        <dbReference type="ChEBI" id="CHEBI:29105"/>
    </cofactor>
</comment>
<dbReference type="GO" id="GO:0046872">
    <property type="term" value="F:metal ion binding"/>
    <property type="evidence" value="ECO:0007669"/>
    <property type="project" value="UniProtKB-KW"/>
</dbReference>
<dbReference type="Gene3D" id="3.60.15.10">
    <property type="entry name" value="Ribonuclease Z/Hydroxyacylglutathione hydrolase-like"/>
    <property type="match status" value="1"/>
</dbReference>
<evidence type="ECO:0000259" key="6">
    <source>
        <dbReference type="SMART" id="SM00849"/>
    </source>
</evidence>
<gene>
    <name evidence="7" type="ORF">CYMTET_48146</name>
</gene>
<sequence>MVQKTDTRPREAAIVESVRTNSFGTFGHLLGCAETFEAAVIDPGGPIASLLEKAKQTNLTINKILITHEHLDHIAGVAALKQALPAAEIYIHPAGVPMYHAKGVPVPFAEWESLWSSWMGRRIVDSVSSTLLGAPYEQPNEPDHMLQGGDTVTVGSLSVRVSETPGHAAGAVSLFVDQEGLIFTGDTVMGGVVGRTDLPGASGFDMFSSLKHLTSEFENACKDATLYTGHAPPTLVSTELSRNIYLNNTLRFVPTHILGNALFVVLLWFAWSGFKQTLSLFRKLSHPQGKDRVKLVEKKTK</sequence>
<keyword evidence="3" id="KW-0378">Hydrolase</keyword>
<keyword evidence="2" id="KW-0479">Metal-binding</keyword>
<keyword evidence="5" id="KW-0472">Membrane</keyword>
<dbReference type="InterPro" id="IPR001279">
    <property type="entry name" value="Metallo-B-lactamas"/>
</dbReference>
<dbReference type="AlphaFoldDB" id="A0AAE0EX07"/>
<feature type="transmembrane region" description="Helical" evidence="5">
    <location>
        <begin position="257"/>
        <end position="274"/>
    </location>
</feature>
<dbReference type="PANTHER" id="PTHR46233">
    <property type="entry name" value="HYDROXYACYLGLUTATHIONE HYDROLASE GLOC"/>
    <property type="match status" value="1"/>
</dbReference>
<evidence type="ECO:0000256" key="3">
    <source>
        <dbReference type="ARBA" id="ARBA00022801"/>
    </source>
</evidence>
<dbReference type="PANTHER" id="PTHR46233:SF3">
    <property type="entry name" value="HYDROXYACYLGLUTATHIONE HYDROLASE GLOC"/>
    <property type="match status" value="1"/>
</dbReference>
<evidence type="ECO:0000256" key="5">
    <source>
        <dbReference type="SAM" id="Phobius"/>
    </source>
</evidence>